<evidence type="ECO:0000256" key="2">
    <source>
        <dbReference type="SAM" id="Phobius"/>
    </source>
</evidence>
<keyword evidence="2" id="KW-1133">Transmembrane helix</keyword>
<keyword evidence="3" id="KW-0614">Plasmid</keyword>
<gene>
    <name evidence="3" type="ordered locus">trd_A0599</name>
</gene>
<dbReference type="Proteomes" id="UP000000447">
    <property type="component" value="Plasmid unnamed"/>
</dbReference>
<feature type="compositionally biased region" description="Polar residues" evidence="1">
    <location>
        <begin position="115"/>
        <end position="136"/>
    </location>
</feature>
<feature type="compositionally biased region" description="Polar residues" evidence="1">
    <location>
        <begin position="424"/>
        <end position="437"/>
    </location>
</feature>
<dbReference type="AlphaFoldDB" id="B9L485"/>
<feature type="region of interest" description="Disordered" evidence="1">
    <location>
        <begin position="346"/>
        <end position="446"/>
    </location>
</feature>
<dbReference type="KEGG" id="tro:trd_A0599"/>
<evidence type="ECO:0000256" key="1">
    <source>
        <dbReference type="SAM" id="MobiDB-lite"/>
    </source>
</evidence>
<dbReference type="HOGENOM" id="CLU_568505_0_0_0"/>
<keyword evidence="4" id="KW-1185">Reference proteome</keyword>
<proteinExistence type="predicted"/>
<protein>
    <submittedName>
        <fullName evidence="3">Lpxtg-motif cell wall anchor domain protein</fullName>
    </submittedName>
</protein>
<geneLocation type="plasmid" evidence="4">
    <name>Tros</name>
</geneLocation>
<sequence>MMSSVRPARVVLLRLVALATILVLVLPALGAAAVSADERLGPNEVSVHPTKTVVNTVEASPISVGLPTILPTRPSECPSTDQTSAVPVEPQEAPEQEHQVKYPPTLPAIQAPKGTATSQDEATTTAGDEQTGLGKSSTAFPDLIKVEAANPTTQPDEQQQATPSAADNGNCPTTDDTSDSGLPRGNTGNGSGDGNGHTTPSYTCGGKEYVLEQPGWYYCLDFRKIWLNADDLVTSPPSGASVSLDISLNDQFLGSFECTETGCEPLVVFLANFDPDTAVFHIEENGLPQGWQLHPDYQDGATFLELRDPPGQGPGPACLNTRWRNYSDLYVTECLLVIANQQVASTGGTGEDNSGGGGQGGSGQDGSGGGTGSSGGTGSQGGSGGSTGGASTAPGTSSVPASEAASPRSDAQPAGSSEALALQQPATDVSPASSAGSTMPPLPQVLPRTGQRQALTSLAGIGLVLLGCGVILLRRPARAR</sequence>
<dbReference type="EMBL" id="CP001276">
    <property type="protein sequence ID" value="ACM06644.1"/>
    <property type="molecule type" value="Genomic_DNA"/>
</dbReference>
<feature type="compositionally biased region" description="Low complexity" evidence="1">
    <location>
        <begin position="389"/>
        <end position="398"/>
    </location>
</feature>
<evidence type="ECO:0000313" key="4">
    <source>
        <dbReference type="Proteomes" id="UP000000447"/>
    </source>
</evidence>
<reference evidence="3 4" key="1">
    <citation type="journal article" date="2009" name="PLoS ONE">
        <title>Complete genome sequence of the aerobic CO-oxidizing thermophile Thermomicrobium roseum.</title>
        <authorList>
            <person name="Wu D."/>
            <person name="Raymond J."/>
            <person name="Wu M."/>
            <person name="Chatterji S."/>
            <person name="Ren Q."/>
            <person name="Graham J.E."/>
            <person name="Bryant D.A."/>
            <person name="Robb F."/>
            <person name="Colman A."/>
            <person name="Tallon L.J."/>
            <person name="Badger J.H."/>
            <person name="Madupu R."/>
            <person name="Ward N.L."/>
            <person name="Eisen J.A."/>
        </authorList>
    </citation>
    <scope>NUCLEOTIDE SEQUENCE [LARGE SCALE GENOMIC DNA]</scope>
    <source>
        <strain evidence="4">ATCC 27502 / DSM 5159 / P-2</strain>
        <plasmid evidence="3">unnamed</plasmid>
    </source>
</reference>
<keyword evidence="2" id="KW-0472">Membrane</keyword>
<feature type="compositionally biased region" description="Gly residues" evidence="1">
    <location>
        <begin position="347"/>
        <end position="388"/>
    </location>
</feature>
<feature type="region of interest" description="Disordered" evidence="1">
    <location>
        <begin position="68"/>
        <end position="136"/>
    </location>
</feature>
<organism evidence="3 4">
    <name type="scientific">Thermomicrobium roseum (strain ATCC 27502 / DSM 5159 / P-2)</name>
    <dbReference type="NCBI Taxonomy" id="309801"/>
    <lineage>
        <taxon>Bacteria</taxon>
        <taxon>Pseudomonadati</taxon>
        <taxon>Thermomicrobiota</taxon>
        <taxon>Thermomicrobia</taxon>
        <taxon>Thermomicrobiales</taxon>
        <taxon>Thermomicrobiaceae</taxon>
        <taxon>Thermomicrobium</taxon>
    </lineage>
</organism>
<feature type="compositionally biased region" description="Polar residues" evidence="1">
    <location>
        <begin position="151"/>
        <end position="175"/>
    </location>
</feature>
<evidence type="ECO:0000313" key="3">
    <source>
        <dbReference type="EMBL" id="ACM06644.1"/>
    </source>
</evidence>
<feature type="transmembrane region" description="Helical" evidence="2">
    <location>
        <begin position="454"/>
        <end position="473"/>
    </location>
</feature>
<feature type="region of interest" description="Disordered" evidence="1">
    <location>
        <begin position="151"/>
        <end position="199"/>
    </location>
</feature>
<name>B9L485_THERP</name>
<accession>B9L485</accession>
<keyword evidence="2" id="KW-0812">Transmembrane</keyword>
<dbReference type="NCBIfam" id="TIGR01167">
    <property type="entry name" value="LPXTG_anchor"/>
    <property type="match status" value="1"/>
</dbReference>